<feature type="transmembrane region" description="Helical" evidence="1">
    <location>
        <begin position="154"/>
        <end position="180"/>
    </location>
</feature>
<accession>A0A8I2YZD2</accession>
<dbReference type="PANTHER" id="PTHR40465">
    <property type="entry name" value="CHROMOSOME 1, WHOLE GENOME SHOTGUN SEQUENCE"/>
    <property type="match status" value="1"/>
</dbReference>
<comment type="caution">
    <text evidence="3">The sequence shown here is derived from an EMBL/GenBank/DDBJ whole genome shotgun (WGS) entry which is preliminary data.</text>
</comment>
<dbReference type="InterPro" id="IPR045339">
    <property type="entry name" value="DUF6534"/>
</dbReference>
<dbReference type="AlphaFoldDB" id="A0A8I2YZD2"/>
<name>A0A8I2YZD2_9AGAM</name>
<dbReference type="Proteomes" id="UP000683000">
    <property type="component" value="Unassembled WGS sequence"/>
</dbReference>
<keyword evidence="1" id="KW-0812">Transmembrane</keyword>
<keyword evidence="4" id="KW-1185">Reference proteome</keyword>
<dbReference type="OrthoDB" id="3206554at2759"/>
<reference evidence="3" key="1">
    <citation type="submission" date="2021-03" db="EMBL/GenBank/DDBJ databases">
        <title>Evolutionary innovations through gain and loss of genes in the ectomycorrhizal Boletales.</title>
        <authorList>
            <person name="Wu G."/>
            <person name="Miyauchi S."/>
            <person name="Morin E."/>
            <person name="Yang Z.-L."/>
            <person name="Xu J."/>
            <person name="Martin F.M."/>
        </authorList>
    </citation>
    <scope>NUCLEOTIDE SEQUENCE</scope>
    <source>
        <strain evidence="3">BR01</strain>
    </source>
</reference>
<feature type="transmembrane region" description="Helical" evidence="1">
    <location>
        <begin position="12"/>
        <end position="34"/>
    </location>
</feature>
<sequence length="328" mass="36563">MTLSIDTTFGALLIGGFCAAALSGIVVVQTFLYTKLFPRDSARVKAIVGAVLTLDVMHSLLVYTSIWIYLITYYGNETKIDTIPIPLALTGFVTAILTLTVHCFFSYRIHKISRQQWRFTALILVLAFFRLCCATVTTAEMIRLKTFTAFKAEFRWILTLGLAMSTLVDILITCFLTHFLQSLQSEIMMSTNMDRVVGAVVLYTFETNLLTSTASTLSMICWLTMPNNLVFLAFHFFIGKLYANSLLATLNARQQLEHQRRGNNPIALPSGLFRTIGTVPRKTTDESPSQDGVSIPDKLDLTVARAVERVADEPSPSERVKHVSILQA</sequence>
<keyword evidence="1" id="KW-0472">Membrane</keyword>
<feature type="transmembrane region" description="Helical" evidence="1">
    <location>
        <begin position="83"/>
        <end position="107"/>
    </location>
</feature>
<gene>
    <name evidence="3" type="ORF">JVT61DRAFT_839</name>
</gene>
<organism evidence="3 4">
    <name type="scientific">Boletus reticuloceps</name>
    <dbReference type="NCBI Taxonomy" id="495285"/>
    <lineage>
        <taxon>Eukaryota</taxon>
        <taxon>Fungi</taxon>
        <taxon>Dikarya</taxon>
        <taxon>Basidiomycota</taxon>
        <taxon>Agaricomycotina</taxon>
        <taxon>Agaricomycetes</taxon>
        <taxon>Agaricomycetidae</taxon>
        <taxon>Boletales</taxon>
        <taxon>Boletineae</taxon>
        <taxon>Boletaceae</taxon>
        <taxon>Boletoideae</taxon>
        <taxon>Boletus</taxon>
    </lineage>
</organism>
<evidence type="ECO:0000313" key="4">
    <source>
        <dbReference type="Proteomes" id="UP000683000"/>
    </source>
</evidence>
<dbReference type="EMBL" id="JAGFBS010000001">
    <property type="protein sequence ID" value="KAG6382189.1"/>
    <property type="molecule type" value="Genomic_DNA"/>
</dbReference>
<feature type="domain" description="DUF6534" evidence="2">
    <location>
        <begin position="165"/>
        <end position="254"/>
    </location>
</feature>
<dbReference type="PANTHER" id="PTHR40465:SF1">
    <property type="entry name" value="DUF6534 DOMAIN-CONTAINING PROTEIN"/>
    <property type="match status" value="1"/>
</dbReference>
<feature type="transmembrane region" description="Helical" evidence="1">
    <location>
        <begin position="119"/>
        <end position="142"/>
    </location>
</feature>
<feature type="transmembrane region" description="Helical" evidence="1">
    <location>
        <begin position="231"/>
        <end position="252"/>
    </location>
</feature>
<evidence type="ECO:0000313" key="3">
    <source>
        <dbReference type="EMBL" id="KAG6382189.1"/>
    </source>
</evidence>
<dbReference type="Pfam" id="PF20152">
    <property type="entry name" value="DUF6534"/>
    <property type="match status" value="1"/>
</dbReference>
<proteinExistence type="predicted"/>
<feature type="transmembrane region" description="Helical" evidence="1">
    <location>
        <begin position="200"/>
        <end position="225"/>
    </location>
</feature>
<feature type="transmembrane region" description="Helical" evidence="1">
    <location>
        <begin position="46"/>
        <end position="71"/>
    </location>
</feature>
<protein>
    <recommendedName>
        <fullName evidence="2">DUF6534 domain-containing protein</fullName>
    </recommendedName>
</protein>
<keyword evidence="1" id="KW-1133">Transmembrane helix</keyword>
<evidence type="ECO:0000256" key="1">
    <source>
        <dbReference type="SAM" id="Phobius"/>
    </source>
</evidence>
<evidence type="ECO:0000259" key="2">
    <source>
        <dbReference type="Pfam" id="PF20152"/>
    </source>
</evidence>